<protein>
    <submittedName>
        <fullName evidence="1">Uncharacterized protein</fullName>
    </submittedName>
</protein>
<dbReference type="EMBL" id="GGEC01078151">
    <property type="protein sequence ID" value="MBX58635.1"/>
    <property type="molecule type" value="Transcribed_RNA"/>
</dbReference>
<organism evidence="1">
    <name type="scientific">Rhizophora mucronata</name>
    <name type="common">Asiatic mangrove</name>
    <dbReference type="NCBI Taxonomy" id="61149"/>
    <lineage>
        <taxon>Eukaryota</taxon>
        <taxon>Viridiplantae</taxon>
        <taxon>Streptophyta</taxon>
        <taxon>Embryophyta</taxon>
        <taxon>Tracheophyta</taxon>
        <taxon>Spermatophyta</taxon>
        <taxon>Magnoliopsida</taxon>
        <taxon>eudicotyledons</taxon>
        <taxon>Gunneridae</taxon>
        <taxon>Pentapetalae</taxon>
        <taxon>rosids</taxon>
        <taxon>fabids</taxon>
        <taxon>Malpighiales</taxon>
        <taxon>Rhizophoraceae</taxon>
        <taxon>Rhizophora</taxon>
    </lineage>
</organism>
<proteinExistence type="predicted"/>
<evidence type="ECO:0000313" key="1">
    <source>
        <dbReference type="EMBL" id="MBX58635.1"/>
    </source>
</evidence>
<name>A0A2P2PVA2_RHIMU</name>
<sequence length="47" mass="5819">MTITEYYNVLTELWQKMDLFCDANWHCPENGIKYNHMLEKEQMFVFL</sequence>
<dbReference type="AlphaFoldDB" id="A0A2P2PVA2"/>
<accession>A0A2P2PVA2</accession>
<reference evidence="1" key="1">
    <citation type="submission" date="2018-02" db="EMBL/GenBank/DDBJ databases">
        <title>Rhizophora mucronata_Transcriptome.</title>
        <authorList>
            <person name="Meera S.P."/>
            <person name="Sreeshan A."/>
            <person name="Augustine A."/>
        </authorList>
    </citation>
    <scope>NUCLEOTIDE SEQUENCE</scope>
    <source>
        <tissue evidence="1">Leaf</tissue>
    </source>
</reference>